<proteinExistence type="predicted"/>
<evidence type="ECO:0000313" key="2">
    <source>
        <dbReference type="EMBL" id="RVT75881.1"/>
    </source>
</evidence>
<dbReference type="PANTHER" id="PTHR32385:SF15">
    <property type="entry name" value="INOSITOL PHOSPHOCERAMIDE MANNOSYLTRANSFERASE 1"/>
    <property type="match status" value="1"/>
</dbReference>
<evidence type="ECO:0000313" key="3">
    <source>
        <dbReference type="Proteomes" id="UP000285211"/>
    </source>
</evidence>
<dbReference type="OrthoDB" id="9802987at2"/>
<dbReference type="GO" id="GO:0016020">
    <property type="term" value="C:membrane"/>
    <property type="evidence" value="ECO:0007669"/>
    <property type="project" value="GOC"/>
</dbReference>
<dbReference type="SUPFAM" id="SSF53448">
    <property type="entry name" value="Nucleotide-diphospho-sugar transferases"/>
    <property type="match status" value="1"/>
</dbReference>
<comment type="caution">
    <text evidence="2">The sequence shown here is derived from an EMBL/GenBank/DDBJ whole genome shotgun (WGS) entry which is preliminary data.</text>
</comment>
<keyword evidence="1 2" id="KW-0808">Transferase</keyword>
<organism evidence="2 3">
    <name type="scientific">Flavobacterium sufflavum</name>
    <dbReference type="NCBI Taxonomy" id="1921138"/>
    <lineage>
        <taxon>Bacteria</taxon>
        <taxon>Pseudomonadati</taxon>
        <taxon>Bacteroidota</taxon>
        <taxon>Flavobacteriia</taxon>
        <taxon>Flavobacteriales</taxon>
        <taxon>Flavobacteriaceae</taxon>
        <taxon>Flavobacterium</taxon>
    </lineage>
</organism>
<name>A0A3S2XDD1_9FLAO</name>
<dbReference type="GO" id="GO:0051999">
    <property type="term" value="P:mannosyl-inositol phosphorylceramide biosynthetic process"/>
    <property type="evidence" value="ECO:0007669"/>
    <property type="project" value="TreeGrafter"/>
</dbReference>
<dbReference type="AlphaFoldDB" id="A0A3S2XDD1"/>
<evidence type="ECO:0000256" key="1">
    <source>
        <dbReference type="ARBA" id="ARBA00022679"/>
    </source>
</evidence>
<sequence>MSIPKIIHYCWFGNNHKSQVFHDCLASWKAFCPDFEIKEWNERNTKQFENSFYKNALRKKKYAFVADYIRAKVLYEEGGVYLDTDMLLLKPIDFLLQYKFFIGEEVQGRVAFGLFGSVAKHRFLKQMIDFYNQTEFNVFSPPIITHTFSPLINKETLAEGEKNLDSIYFYPLPYENRLENYTGFIQPESYAVHLWDHSWGKSDKAGLLLLLKNLKEVIVDYIFYNYSFPYFKRYSREFSRKIYHIIVSKKQYL</sequence>
<dbReference type="EMBL" id="SACJ01000005">
    <property type="protein sequence ID" value="RVT75881.1"/>
    <property type="molecule type" value="Genomic_DNA"/>
</dbReference>
<dbReference type="Pfam" id="PF04488">
    <property type="entry name" value="Gly_transf_sug"/>
    <property type="match status" value="1"/>
</dbReference>
<dbReference type="PANTHER" id="PTHR32385">
    <property type="entry name" value="MANNOSYL PHOSPHORYLINOSITOL CERAMIDE SYNTHASE"/>
    <property type="match status" value="1"/>
</dbReference>
<gene>
    <name evidence="2" type="ORF">EOD40_10525</name>
</gene>
<keyword evidence="3" id="KW-1185">Reference proteome</keyword>
<dbReference type="Gene3D" id="3.90.550.20">
    <property type="match status" value="1"/>
</dbReference>
<accession>A0A3S2XDD1</accession>
<dbReference type="Proteomes" id="UP000285211">
    <property type="component" value="Unassembled WGS sequence"/>
</dbReference>
<dbReference type="InterPro" id="IPR051706">
    <property type="entry name" value="Glycosyltransferase_domain"/>
</dbReference>
<protein>
    <submittedName>
        <fullName evidence="2">Glycosyl transferase</fullName>
    </submittedName>
</protein>
<dbReference type="GO" id="GO:0000030">
    <property type="term" value="F:mannosyltransferase activity"/>
    <property type="evidence" value="ECO:0007669"/>
    <property type="project" value="TreeGrafter"/>
</dbReference>
<dbReference type="InterPro" id="IPR029044">
    <property type="entry name" value="Nucleotide-diphossugar_trans"/>
</dbReference>
<reference evidence="2 3" key="1">
    <citation type="submission" date="2019-01" db="EMBL/GenBank/DDBJ databases">
        <authorList>
            <person name="Chen W.-M."/>
        </authorList>
    </citation>
    <scope>NUCLEOTIDE SEQUENCE [LARGE SCALE GENOMIC DNA]</scope>
    <source>
        <strain evidence="2 3">BBQ-12</strain>
    </source>
</reference>
<dbReference type="RefSeq" id="WP_128195303.1">
    <property type="nucleotide sequence ID" value="NZ_SACJ01000005.1"/>
</dbReference>
<dbReference type="InterPro" id="IPR007577">
    <property type="entry name" value="GlycoTrfase_DXD_sugar-bd_CS"/>
</dbReference>